<evidence type="ECO:0000313" key="2">
    <source>
        <dbReference type="Proteomes" id="UP000799779"/>
    </source>
</evidence>
<name>A0A6A5WW51_9PLEO</name>
<organism evidence="1 2">
    <name type="scientific">Amniculicola lignicola CBS 123094</name>
    <dbReference type="NCBI Taxonomy" id="1392246"/>
    <lineage>
        <taxon>Eukaryota</taxon>
        <taxon>Fungi</taxon>
        <taxon>Dikarya</taxon>
        <taxon>Ascomycota</taxon>
        <taxon>Pezizomycotina</taxon>
        <taxon>Dothideomycetes</taxon>
        <taxon>Pleosporomycetidae</taxon>
        <taxon>Pleosporales</taxon>
        <taxon>Amniculicolaceae</taxon>
        <taxon>Amniculicola</taxon>
    </lineage>
</organism>
<evidence type="ECO:0000313" key="1">
    <source>
        <dbReference type="EMBL" id="KAF2005952.1"/>
    </source>
</evidence>
<dbReference type="Proteomes" id="UP000799779">
    <property type="component" value="Unassembled WGS sequence"/>
</dbReference>
<accession>A0A6A5WW51</accession>
<dbReference type="AlphaFoldDB" id="A0A6A5WW51"/>
<dbReference type="EMBL" id="ML977561">
    <property type="protein sequence ID" value="KAF2005952.1"/>
    <property type="molecule type" value="Genomic_DNA"/>
</dbReference>
<sequence>MPSLAPTLKTLLFALILLLTLLGFFASLPLLVFFLPSSPTSPSSATSPRTNSLSPIRTIRCAPCRIICGTGHGMVGGVGDRIDGTEAWFGGLGGDGGMEILLGEGEYGVEACGRVGCLVKKGVIKSEMEGCWSVTGVKGNQGTKNGRKHRAVRK</sequence>
<proteinExistence type="predicted"/>
<protein>
    <submittedName>
        <fullName evidence="1">Uncharacterized protein</fullName>
    </submittedName>
</protein>
<gene>
    <name evidence="1" type="ORF">P154DRAFT_559626</name>
</gene>
<reference evidence="1" key="1">
    <citation type="journal article" date="2020" name="Stud. Mycol.">
        <title>101 Dothideomycetes genomes: a test case for predicting lifestyles and emergence of pathogens.</title>
        <authorList>
            <person name="Haridas S."/>
            <person name="Albert R."/>
            <person name="Binder M."/>
            <person name="Bloem J."/>
            <person name="Labutti K."/>
            <person name="Salamov A."/>
            <person name="Andreopoulos B."/>
            <person name="Baker S."/>
            <person name="Barry K."/>
            <person name="Bills G."/>
            <person name="Bluhm B."/>
            <person name="Cannon C."/>
            <person name="Castanera R."/>
            <person name="Culley D."/>
            <person name="Daum C."/>
            <person name="Ezra D."/>
            <person name="Gonzalez J."/>
            <person name="Henrissat B."/>
            <person name="Kuo A."/>
            <person name="Liang C."/>
            <person name="Lipzen A."/>
            <person name="Lutzoni F."/>
            <person name="Magnuson J."/>
            <person name="Mondo S."/>
            <person name="Nolan M."/>
            <person name="Ohm R."/>
            <person name="Pangilinan J."/>
            <person name="Park H.-J."/>
            <person name="Ramirez L."/>
            <person name="Alfaro M."/>
            <person name="Sun H."/>
            <person name="Tritt A."/>
            <person name="Yoshinaga Y."/>
            <person name="Zwiers L.-H."/>
            <person name="Turgeon B."/>
            <person name="Goodwin S."/>
            <person name="Spatafora J."/>
            <person name="Crous P."/>
            <person name="Grigoriev I."/>
        </authorList>
    </citation>
    <scope>NUCLEOTIDE SEQUENCE</scope>
    <source>
        <strain evidence="1">CBS 123094</strain>
    </source>
</reference>
<keyword evidence="2" id="KW-1185">Reference proteome</keyword>